<dbReference type="Pfam" id="PF07439">
    <property type="entry name" value="DUF1515"/>
    <property type="match status" value="1"/>
</dbReference>
<proteinExistence type="predicted"/>
<feature type="transmembrane region" description="Helical" evidence="2">
    <location>
        <begin position="102"/>
        <end position="124"/>
    </location>
</feature>
<dbReference type="STRING" id="411684.HPDFL43_05930"/>
<keyword evidence="2" id="KW-0472">Membrane</keyword>
<keyword evidence="2" id="KW-1133">Transmembrane helix</keyword>
<accession>A9D4V4</accession>
<keyword evidence="2" id="KW-0812">Transmembrane</keyword>
<evidence type="ECO:0000313" key="4">
    <source>
        <dbReference type="Proteomes" id="UP000004291"/>
    </source>
</evidence>
<dbReference type="AlphaFoldDB" id="A9D4V4"/>
<dbReference type="InterPro" id="IPR010889">
    <property type="entry name" value="DUF1515"/>
</dbReference>
<keyword evidence="4" id="KW-1185">Reference proteome</keyword>
<evidence type="ECO:0000313" key="3">
    <source>
        <dbReference type="EMBL" id="EDQ33969.1"/>
    </source>
</evidence>
<gene>
    <name evidence="3" type="ORF">HPDFL43_05930</name>
</gene>
<dbReference type="Proteomes" id="UP000004291">
    <property type="component" value="Chromosome"/>
</dbReference>
<sequence length="130" mass="14249">MTDTTRELLATIAEQVRNLNTKLDETRVDLKESEEKSDKSRGHMHNRIDGVQKEIHDLRLETSGQASALEGLKASVSDVQKVTDDVKAMRQQAQGAGTLGHWLIKIGIAVLAVAGWLVSAYTYLTGKPPP</sequence>
<dbReference type="RefSeq" id="WP_007196975.1">
    <property type="nucleotide sequence ID" value="NZ_CM002917.1"/>
</dbReference>
<reference evidence="3 4" key="1">
    <citation type="submission" date="2007-10" db="EMBL/GenBank/DDBJ databases">
        <authorList>
            <person name="Wagner-Dobler I."/>
            <person name="Ferriera S."/>
            <person name="Johnson J."/>
            <person name="Kravitz S."/>
            <person name="Beeson K."/>
            <person name="Sutton G."/>
            <person name="Rogers Y.-H."/>
            <person name="Friedman R."/>
            <person name="Frazier M."/>
            <person name="Venter J.C."/>
        </authorList>
    </citation>
    <scope>NUCLEOTIDE SEQUENCE [LARGE SCALE GENOMIC DNA]</scope>
    <source>
        <strain evidence="3 4">DFL-43</strain>
    </source>
</reference>
<dbReference type="EMBL" id="ABIA03000002">
    <property type="protein sequence ID" value="EDQ33969.1"/>
    <property type="molecule type" value="Genomic_DNA"/>
</dbReference>
<reference evidence="3 4" key="2">
    <citation type="submission" date="2012-06" db="EMBL/GenBank/DDBJ databases">
        <authorList>
            <person name="Fiebig A."/>
        </authorList>
    </citation>
    <scope>NUCLEOTIDE SEQUENCE [LARGE SCALE GENOMIC DNA]</scope>
    <source>
        <strain evidence="3 4">DFL-43</strain>
    </source>
</reference>
<feature type="region of interest" description="Disordered" evidence="1">
    <location>
        <begin position="27"/>
        <end position="47"/>
    </location>
</feature>
<evidence type="ECO:0000256" key="1">
    <source>
        <dbReference type="SAM" id="MobiDB-lite"/>
    </source>
</evidence>
<dbReference type="HOGENOM" id="CLU_1935162_0_0_5"/>
<protein>
    <recommendedName>
        <fullName evidence="5">DUF1515 domain-containing protein</fullName>
    </recommendedName>
</protein>
<organism evidence="3 4">
    <name type="scientific">Hoeflea phototrophica (strain DSM 17068 / NCIMB 14078 / DFL-43)</name>
    <dbReference type="NCBI Taxonomy" id="411684"/>
    <lineage>
        <taxon>Bacteria</taxon>
        <taxon>Pseudomonadati</taxon>
        <taxon>Pseudomonadota</taxon>
        <taxon>Alphaproteobacteria</taxon>
        <taxon>Hyphomicrobiales</taxon>
        <taxon>Rhizobiaceae</taxon>
        <taxon>Hoeflea</taxon>
    </lineage>
</organism>
<evidence type="ECO:0008006" key="5">
    <source>
        <dbReference type="Google" id="ProtNLM"/>
    </source>
</evidence>
<dbReference type="OrthoDB" id="8084352at2"/>
<evidence type="ECO:0000256" key="2">
    <source>
        <dbReference type="SAM" id="Phobius"/>
    </source>
</evidence>
<name>A9D4V4_HOEPD</name>
<comment type="caution">
    <text evidence="3">The sequence shown here is derived from an EMBL/GenBank/DDBJ whole genome shotgun (WGS) entry which is preliminary data.</text>
</comment>